<feature type="domain" description="Ig-like" evidence="6">
    <location>
        <begin position="69"/>
        <end position="165"/>
    </location>
</feature>
<dbReference type="GO" id="GO:0098609">
    <property type="term" value="P:cell-cell adhesion"/>
    <property type="evidence" value="ECO:0007669"/>
    <property type="project" value="TreeGrafter"/>
</dbReference>
<dbReference type="OrthoDB" id="9972932at2759"/>
<keyword evidence="8" id="KW-1185">Reference proteome</keyword>
<keyword evidence="5" id="KW-0393">Immunoglobulin domain</keyword>
<dbReference type="PANTHER" id="PTHR11640">
    <property type="entry name" value="NEPHRIN"/>
    <property type="match status" value="1"/>
</dbReference>
<evidence type="ECO:0000259" key="6">
    <source>
        <dbReference type="PROSITE" id="PS50835"/>
    </source>
</evidence>
<gene>
    <name evidence="7" type="ORF">HOLleu_35105</name>
</gene>
<evidence type="ECO:0000313" key="8">
    <source>
        <dbReference type="Proteomes" id="UP001152320"/>
    </source>
</evidence>
<name>A0A9Q0YM62_HOLLE</name>
<evidence type="ECO:0000256" key="1">
    <source>
        <dbReference type="ARBA" id="ARBA00004479"/>
    </source>
</evidence>
<comment type="subcellular location">
    <subcellularLocation>
        <location evidence="1">Membrane</location>
        <topology evidence="1">Single-pass type I membrane protein</topology>
    </subcellularLocation>
</comment>
<dbReference type="EMBL" id="JAIZAY010000018">
    <property type="protein sequence ID" value="KAJ8025018.1"/>
    <property type="molecule type" value="Genomic_DNA"/>
</dbReference>
<dbReference type="InterPro" id="IPR051275">
    <property type="entry name" value="Cell_adhesion_signaling"/>
</dbReference>
<dbReference type="PROSITE" id="PS50835">
    <property type="entry name" value="IG_LIKE"/>
    <property type="match status" value="1"/>
</dbReference>
<reference evidence="7" key="1">
    <citation type="submission" date="2021-10" db="EMBL/GenBank/DDBJ databases">
        <title>Tropical sea cucumber genome reveals ecological adaptation and Cuvierian tubules defense mechanism.</title>
        <authorList>
            <person name="Chen T."/>
        </authorList>
    </citation>
    <scope>NUCLEOTIDE SEQUENCE</scope>
    <source>
        <strain evidence="7">Nanhai2018</strain>
        <tissue evidence="7">Muscle</tissue>
    </source>
</reference>
<dbReference type="Gene3D" id="2.60.40.10">
    <property type="entry name" value="Immunoglobulins"/>
    <property type="match status" value="2"/>
</dbReference>
<dbReference type="PANTHER" id="PTHR11640:SF31">
    <property type="entry name" value="IRREGULAR CHIASM C-ROUGHEST PROTEIN-RELATED"/>
    <property type="match status" value="1"/>
</dbReference>
<evidence type="ECO:0000256" key="4">
    <source>
        <dbReference type="ARBA" id="ARBA00023180"/>
    </source>
</evidence>
<dbReference type="InterPro" id="IPR036179">
    <property type="entry name" value="Ig-like_dom_sf"/>
</dbReference>
<dbReference type="GO" id="GO:0050839">
    <property type="term" value="F:cell adhesion molecule binding"/>
    <property type="evidence" value="ECO:0007669"/>
    <property type="project" value="TreeGrafter"/>
</dbReference>
<dbReference type="SUPFAM" id="SSF48726">
    <property type="entry name" value="Immunoglobulin"/>
    <property type="match status" value="2"/>
</dbReference>
<dbReference type="GO" id="GO:0005886">
    <property type="term" value="C:plasma membrane"/>
    <property type="evidence" value="ECO:0007669"/>
    <property type="project" value="TreeGrafter"/>
</dbReference>
<sequence length="169" mass="18797">MNISWLLGGKSLLQLNKTTYREMEQDGLVKYCSHGLEILASRYIHGKTLTCFVGNKSISASKVVNVLYPATVKVSTKPSLTIYNNDKDAFIACEANGNPQPQVFLQRKDENGQWNALQIGPMKPIEENNITWTFYIGNVSDDIKGIYRCIAFNDVGVAAVSKTVEVECK</sequence>
<keyword evidence="2" id="KW-0472">Membrane</keyword>
<dbReference type="Proteomes" id="UP001152320">
    <property type="component" value="Chromosome 18"/>
</dbReference>
<dbReference type="InterPro" id="IPR007110">
    <property type="entry name" value="Ig-like_dom"/>
</dbReference>
<proteinExistence type="predicted"/>
<comment type="caution">
    <text evidence="7">The sequence shown here is derived from an EMBL/GenBank/DDBJ whole genome shotgun (WGS) entry which is preliminary data.</text>
</comment>
<dbReference type="InterPro" id="IPR013783">
    <property type="entry name" value="Ig-like_fold"/>
</dbReference>
<evidence type="ECO:0000256" key="3">
    <source>
        <dbReference type="ARBA" id="ARBA00023157"/>
    </source>
</evidence>
<evidence type="ECO:0000256" key="2">
    <source>
        <dbReference type="ARBA" id="ARBA00023136"/>
    </source>
</evidence>
<dbReference type="Pfam" id="PF13927">
    <property type="entry name" value="Ig_3"/>
    <property type="match status" value="1"/>
</dbReference>
<keyword evidence="4" id="KW-0325">Glycoprotein</keyword>
<keyword evidence="3" id="KW-1015">Disulfide bond</keyword>
<dbReference type="GO" id="GO:0005911">
    <property type="term" value="C:cell-cell junction"/>
    <property type="evidence" value="ECO:0007669"/>
    <property type="project" value="TreeGrafter"/>
</dbReference>
<protein>
    <submittedName>
        <fullName evidence="7">Peroxidasin</fullName>
    </submittedName>
</protein>
<evidence type="ECO:0000256" key="5">
    <source>
        <dbReference type="ARBA" id="ARBA00023319"/>
    </source>
</evidence>
<accession>A0A9Q0YM62</accession>
<evidence type="ECO:0000313" key="7">
    <source>
        <dbReference type="EMBL" id="KAJ8025018.1"/>
    </source>
</evidence>
<organism evidence="7 8">
    <name type="scientific">Holothuria leucospilota</name>
    <name type="common">Black long sea cucumber</name>
    <name type="synonym">Mertensiothuria leucospilota</name>
    <dbReference type="NCBI Taxonomy" id="206669"/>
    <lineage>
        <taxon>Eukaryota</taxon>
        <taxon>Metazoa</taxon>
        <taxon>Echinodermata</taxon>
        <taxon>Eleutherozoa</taxon>
        <taxon>Echinozoa</taxon>
        <taxon>Holothuroidea</taxon>
        <taxon>Aspidochirotacea</taxon>
        <taxon>Aspidochirotida</taxon>
        <taxon>Holothuriidae</taxon>
        <taxon>Holothuria</taxon>
    </lineage>
</organism>
<dbReference type="AlphaFoldDB" id="A0A9Q0YM62"/>